<dbReference type="EMBL" id="MU826352">
    <property type="protein sequence ID" value="KAJ7380694.1"/>
    <property type="molecule type" value="Genomic_DNA"/>
</dbReference>
<keyword evidence="3" id="KW-1185">Reference proteome</keyword>
<gene>
    <name evidence="2" type="ORF">OS493_007062</name>
</gene>
<evidence type="ECO:0000313" key="3">
    <source>
        <dbReference type="Proteomes" id="UP001163046"/>
    </source>
</evidence>
<dbReference type="OrthoDB" id="10066609at2759"/>
<dbReference type="Proteomes" id="UP001163046">
    <property type="component" value="Unassembled WGS sequence"/>
</dbReference>
<organism evidence="2 3">
    <name type="scientific">Desmophyllum pertusum</name>
    <dbReference type="NCBI Taxonomy" id="174260"/>
    <lineage>
        <taxon>Eukaryota</taxon>
        <taxon>Metazoa</taxon>
        <taxon>Cnidaria</taxon>
        <taxon>Anthozoa</taxon>
        <taxon>Hexacorallia</taxon>
        <taxon>Scleractinia</taxon>
        <taxon>Caryophylliina</taxon>
        <taxon>Caryophylliidae</taxon>
        <taxon>Desmophyllum</taxon>
    </lineage>
</organism>
<reference evidence="2" key="1">
    <citation type="submission" date="2023-01" db="EMBL/GenBank/DDBJ databases">
        <title>Genome assembly of the deep-sea coral Lophelia pertusa.</title>
        <authorList>
            <person name="Herrera S."/>
            <person name="Cordes E."/>
        </authorList>
    </citation>
    <scope>NUCLEOTIDE SEQUENCE</scope>
    <source>
        <strain evidence="2">USNM1676648</strain>
        <tissue evidence="2">Polyp</tissue>
    </source>
</reference>
<evidence type="ECO:0000313" key="2">
    <source>
        <dbReference type="EMBL" id="KAJ7380694.1"/>
    </source>
</evidence>
<feature type="compositionally biased region" description="Low complexity" evidence="1">
    <location>
        <begin position="275"/>
        <end position="285"/>
    </location>
</feature>
<protein>
    <submittedName>
        <fullName evidence="2">Uncharacterized protein</fullName>
    </submittedName>
</protein>
<feature type="region of interest" description="Disordered" evidence="1">
    <location>
        <begin position="225"/>
        <end position="285"/>
    </location>
</feature>
<accession>A0A9W9ZIP4</accession>
<comment type="caution">
    <text evidence="2">The sequence shown here is derived from an EMBL/GenBank/DDBJ whole genome shotgun (WGS) entry which is preliminary data.</text>
</comment>
<proteinExistence type="predicted"/>
<feature type="compositionally biased region" description="Low complexity" evidence="1">
    <location>
        <begin position="229"/>
        <end position="262"/>
    </location>
</feature>
<sequence>MNGCVEILGDPNKTNVRYTVVDSDSSDLYGSSSVIINDIEVNQINATKVLVFCRKKEHVKELFELFTQCLGPKAYHRPTETMSHAVLLRFKGCTQSRNISKEMKEYVKNNEECRCIMLLKPFCSSPQCNDVKRSCCDICAGSCHCLCTCSLEQCVCPESCSSNDYQSPIEAHLISLNDTEDKASDLAISTEISRRWQTHLHCRLMVHAVETWEIICEVLEMSESDGNSENEWSGESSSKPQKSKESGSSSSSSSSEAESDSSVIVRRTQRLQVLSSSDEYSSSSN</sequence>
<name>A0A9W9ZIP4_9CNID</name>
<evidence type="ECO:0000256" key="1">
    <source>
        <dbReference type="SAM" id="MobiDB-lite"/>
    </source>
</evidence>
<dbReference type="AlphaFoldDB" id="A0A9W9ZIP4"/>